<keyword evidence="4" id="KW-0503">Monooxygenase</keyword>
<feature type="binding site" description="axial binding residue" evidence="3">
    <location>
        <position position="400"/>
    </location>
    <ligand>
        <name>heme</name>
        <dbReference type="ChEBI" id="CHEBI:30413"/>
    </ligand>
    <ligandPart>
        <name>Fe</name>
        <dbReference type="ChEBI" id="CHEBI:18248"/>
    </ligandPart>
</feature>
<dbReference type="Proteomes" id="UP000315369">
    <property type="component" value="Unassembled WGS sequence"/>
</dbReference>
<dbReference type="InterPro" id="IPR001128">
    <property type="entry name" value="Cyt_P450"/>
</dbReference>
<name>A0A540WU28_9BACT</name>
<dbReference type="RefSeq" id="WP_141645731.1">
    <property type="nucleotide sequence ID" value="NZ_VIFM01000135.1"/>
</dbReference>
<organism evidence="5 6">
    <name type="scientific">Myxococcus llanfairpwllgwyngyllgogerychwyrndrobwllllantysiliogogogochensis</name>
    <dbReference type="NCBI Taxonomy" id="2590453"/>
    <lineage>
        <taxon>Bacteria</taxon>
        <taxon>Pseudomonadati</taxon>
        <taxon>Myxococcota</taxon>
        <taxon>Myxococcia</taxon>
        <taxon>Myxococcales</taxon>
        <taxon>Cystobacterineae</taxon>
        <taxon>Myxococcaceae</taxon>
        <taxon>Myxococcus</taxon>
    </lineage>
</organism>
<dbReference type="PROSITE" id="PS00086">
    <property type="entry name" value="CYTOCHROME_P450"/>
    <property type="match status" value="1"/>
</dbReference>
<sequence length="472" mass="53158">MTTGAVAARAPRLPGPRSLPLIGWQLEGLRMLGDPPAHFMRAFERYGPVSAWDPRKPRHVYALGPEYNQLLFTQPERFISDAFRESNLPRDSAMERLTFGLLRLNGAAHRKHRTLMQPAFRPQRIDACRDTIIGFTQAELDRWTVGETRPRLDQDLLRLIMRIAMQTMFGLDPAGDGVRLQYLIARLLELASAPTTLLLRVDLPGAPYREMLAVAREIEDILGVLIRRKREAEAGQLDVLSALITARDENGQGLTDDELVGEAYNVLCHSTSAASMTWTLFLLDRHPQVLATLQEELRTTLGGAPPTVEQLKKLEYLDLVVKESLRLFPPASFLMRYTSEACQLGPYELPEGTMVFASAYVTHRLPELFPNPQRFDPERWRTATPTVHEYTPFGAGPHNCLGRHMAQLEMKLVLSMLLQRFRPTLVPGARVDRAMRISLVPKLGLPMVLLAPDHQPRVTPVRGNIHASVELV</sequence>
<evidence type="ECO:0000313" key="5">
    <source>
        <dbReference type="EMBL" id="TQF12525.1"/>
    </source>
</evidence>
<protein>
    <submittedName>
        <fullName evidence="5">Cytochrome P450</fullName>
    </submittedName>
</protein>
<gene>
    <name evidence="5" type="ORF">FJV41_28540</name>
</gene>
<comment type="caution">
    <text evidence="5">The sequence shown here is derived from an EMBL/GenBank/DDBJ whole genome shotgun (WGS) entry which is preliminary data.</text>
</comment>
<proteinExistence type="inferred from homology"/>
<comment type="cofactor">
    <cofactor evidence="1 3">
        <name>heme</name>
        <dbReference type="ChEBI" id="CHEBI:30413"/>
    </cofactor>
</comment>
<dbReference type="OrthoDB" id="9764248at2"/>
<dbReference type="InterPro" id="IPR036396">
    <property type="entry name" value="Cyt_P450_sf"/>
</dbReference>
<evidence type="ECO:0000256" key="1">
    <source>
        <dbReference type="ARBA" id="ARBA00001971"/>
    </source>
</evidence>
<dbReference type="InterPro" id="IPR002401">
    <property type="entry name" value="Cyt_P450_E_grp-I"/>
</dbReference>
<dbReference type="InterPro" id="IPR017972">
    <property type="entry name" value="Cyt_P450_CS"/>
</dbReference>
<dbReference type="GO" id="GO:0005506">
    <property type="term" value="F:iron ion binding"/>
    <property type="evidence" value="ECO:0007669"/>
    <property type="project" value="InterPro"/>
</dbReference>
<evidence type="ECO:0000256" key="4">
    <source>
        <dbReference type="RuleBase" id="RU000461"/>
    </source>
</evidence>
<keyword evidence="4" id="KW-0560">Oxidoreductase</keyword>
<reference evidence="5 6" key="1">
    <citation type="submission" date="2019-06" db="EMBL/GenBank/DDBJ databases">
        <authorList>
            <person name="Livingstone P."/>
            <person name="Whitworth D."/>
        </authorList>
    </citation>
    <scope>NUCLEOTIDE SEQUENCE [LARGE SCALE GENOMIC DNA]</scope>
    <source>
        <strain evidence="5 6">AM401</strain>
    </source>
</reference>
<dbReference type="PANTHER" id="PTHR24305:SF166">
    <property type="entry name" value="CYTOCHROME P450 12A4, MITOCHONDRIAL-RELATED"/>
    <property type="match status" value="1"/>
</dbReference>
<dbReference type="PRINTS" id="PR00463">
    <property type="entry name" value="EP450I"/>
</dbReference>
<dbReference type="GO" id="GO:0004497">
    <property type="term" value="F:monooxygenase activity"/>
    <property type="evidence" value="ECO:0007669"/>
    <property type="project" value="UniProtKB-KW"/>
</dbReference>
<dbReference type="GO" id="GO:0020037">
    <property type="term" value="F:heme binding"/>
    <property type="evidence" value="ECO:0007669"/>
    <property type="project" value="InterPro"/>
</dbReference>
<dbReference type="EMBL" id="VIFM01000135">
    <property type="protein sequence ID" value="TQF12525.1"/>
    <property type="molecule type" value="Genomic_DNA"/>
</dbReference>
<dbReference type="Pfam" id="PF00067">
    <property type="entry name" value="p450"/>
    <property type="match status" value="1"/>
</dbReference>
<comment type="similarity">
    <text evidence="2 4">Belongs to the cytochrome P450 family.</text>
</comment>
<evidence type="ECO:0000256" key="3">
    <source>
        <dbReference type="PIRSR" id="PIRSR602401-1"/>
    </source>
</evidence>
<dbReference type="PANTHER" id="PTHR24305">
    <property type="entry name" value="CYTOCHROME P450"/>
    <property type="match status" value="1"/>
</dbReference>
<keyword evidence="3 4" id="KW-0479">Metal-binding</keyword>
<keyword evidence="3 4" id="KW-0349">Heme</keyword>
<accession>A0A540WU28</accession>
<keyword evidence="6" id="KW-1185">Reference proteome</keyword>
<evidence type="ECO:0000256" key="2">
    <source>
        <dbReference type="ARBA" id="ARBA00010617"/>
    </source>
</evidence>
<dbReference type="GO" id="GO:0016705">
    <property type="term" value="F:oxidoreductase activity, acting on paired donors, with incorporation or reduction of molecular oxygen"/>
    <property type="evidence" value="ECO:0007669"/>
    <property type="project" value="InterPro"/>
</dbReference>
<dbReference type="Gene3D" id="1.10.630.10">
    <property type="entry name" value="Cytochrome P450"/>
    <property type="match status" value="1"/>
</dbReference>
<dbReference type="InterPro" id="IPR050121">
    <property type="entry name" value="Cytochrome_P450_monoxygenase"/>
</dbReference>
<evidence type="ECO:0000313" key="6">
    <source>
        <dbReference type="Proteomes" id="UP000315369"/>
    </source>
</evidence>
<keyword evidence="3 4" id="KW-0408">Iron</keyword>
<dbReference type="AlphaFoldDB" id="A0A540WU28"/>
<dbReference type="SUPFAM" id="SSF48264">
    <property type="entry name" value="Cytochrome P450"/>
    <property type="match status" value="1"/>
</dbReference>
<dbReference type="PRINTS" id="PR00385">
    <property type="entry name" value="P450"/>
</dbReference>